<dbReference type="GO" id="GO:0003723">
    <property type="term" value="F:RNA binding"/>
    <property type="evidence" value="ECO:0007669"/>
    <property type="project" value="UniProtKB-UniRule"/>
</dbReference>
<keyword evidence="5 6" id="KW-0804">Transcription</keyword>
<dbReference type="EMBL" id="BMNA01000001">
    <property type="protein sequence ID" value="GGL86293.1"/>
    <property type="molecule type" value="Genomic_DNA"/>
</dbReference>
<dbReference type="GO" id="GO:0031564">
    <property type="term" value="P:transcription antitermination"/>
    <property type="evidence" value="ECO:0007669"/>
    <property type="project" value="UniProtKB-KW"/>
</dbReference>
<protein>
    <recommendedName>
        <fullName evidence="6">Transcription antitermination protein NusB</fullName>
    </recommendedName>
    <alternativeName>
        <fullName evidence="6">Antitermination factor NusB</fullName>
    </alternativeName>
</protein>
<dbReference type="RefSeq" id="WP_188939678.1">
    <property type="nucleotide sequence ID" value="NZ_BMNA01000001.1"/>
</dbReference>
<dbReference type="AlphaFoldDB" id="A0A917SLY8"/>
<feature type="domain" description="NusB/RsmB/TIM44" evidence="7">
    <location>
        <begin position="6"/>
        <end position="129"/>
    </location>
</feature>
<proteinExistence type="inferred from homology"/>
<sequence length="138" mass="15161">MSARSKARKRALDVLYAADARGVDPSLVLGERLADREAVPLGDYAEELVRGYAEHHDRIDDLIAEHAEGWTLARMPAVDRSILRIATYELAYRVDVPPAVAVDEAVELAKSLSTDNSPRFVNGVLGDIALLASRLRRP</sequence>
<dbReference type="InterPro" id="IPR035926">
    <property type="entry name" value="NusB-like_sf"/>
</dbReference>
<keyword evidence="3 6" id="KW-0694">RNA-binding</keyword>
<dbReference type="CDD" id="cd00619">
    <property type="entry name" value="Terminator_NusB"/>
    <property type="match status" value="1"/>
</dbReference>
<evidence type="ECO:0000313" key="9">
    <source>
        <dbReference type="Proteomes" id="UP000655208"/>
    </source>
</evidence>
<evidence type="ECO:0000256" key="1">
    <source>
        <dbReference type="ARBA" id="ARBA00005952"/>
    </source>
</evidence>
<dbReference type="NCBIfam" id="TIGR01951">
    <property type="entry name" value="nusB"/>
    <property type="match status" value="1"/>
</dbReference>
<evidence type="ECO:0000256" key="2">
    <source>
        <dbReference type="ARBA" id="ARBA00022814"/>
    </source>
</evidence>
<comment type="caution">
    <text evidence="8">The sequence shown here is derived from an EMBL/GenBank/DDBJ whole genome shotgun (WGS) entry which is preliminary data.</text>
</comment>
<dbReference type="Gene3D" id="1.10.940.10">
    <property type="entry name" value="NusB-like"/>
    <property type="match status" value="1"/>
</dbReference>
<keyword evidence="4 6" id="KW-0805">Transcription regulation</keyword>
<accession>A0A917SLY8</accession>
<evidence type="ECO:0000256" key="3">
    <source>
        <dbReference type="ARBA" id="ARBA00022884"/>
    </source>
</evidence>
<dbReference type="PANTHER" id="PTHR11078:SF3">
    <property type="entry name" value="ANTITERMINATION NUSB DOMAIN-CONTAINING PROTEIN"/>
    <property type="match status" value="1"/>
</dbReference>
<comment type="function">
    <text evidence="6">Involved in transcription antitermination. Required for transcription of ribosomal RNA (rRNA) genes. Binds specifically to the boxA antiterminator sequence of the ribosomal RNA (rrn) operons.</text>
</comment>
<dbReference type="SUPFAM" id="SSF48013">
    <property type="entry name" value="NusB-like"/>
    <property type="match status" value="1"/>
</dbReference>
<evidence type="ECO:0000313" key="8">
    <source>
        <dbReference type="EMBL" id="GGL86293.1"/>
    </source>
</evidence>
<name>A0A917SLY8_9ACTN</name>
<dbReference type="Pfam" id="PF01029">
    <property type="entry name" value="NusB"/>
    <property type="match status" value="1"/>
</dbReference>
<evidence type="ECO:0000259" key="7">
    <source>
        <dbReference type="Pfam" id="PF01029"/>
    </source>
</evidence>
<evidence type="ECO:0000256" key="4">
    <source>
        <dbReference type="ARBA" id="ARBA00023015"/>
    </source>
</evidence>
<dbReference type="InterPro" id="IPR011605">
    <property type="entry name" value="NusB_fam"/>
</dbReference>
<evidence type="ECO:0000256" key="6">
    <source>
        <dbReference type="HAMAP-Rule" id="MF_00073"/>
    </source>
</evidence>
<dbReference type="InterPro" id="IPR006027">
    <property type="entry name" value="NusB_RsmB_TIM44"/>
</dbReference>
<dbReference type="PANTHER" id="PTHR11078">
    <property type="entry name" value="N UTILIZATION SUBSTANCE PROTEIN B-RELATED"/>
    <property type="match status" value="1"/>
</dbReference>
<comment type="similarity">
    <text evidence="1 6">Belongs to the NusB family.</text>
</comment>
<keyword evidence="9" id="KW-1185">Reference proteome</keyword>
<dbReference type="HAMAP" id="MF_00073">
    <property type="entry name" value="NusB"/>
    <property type="match status" value="1"/>
</dbReference>
<organism evidence="8 9">
    <name type="scientific">Nakamurella endophytica</name>
    <dbReference type="NCBI Taxonomy" id="1748367"/>
    <lineage>
        <taxon>Bacteria</taxon>
        <taxon>Bacillati</taxon>
        <taxon>Actinomycetota</taxon>
        <taxon>Actinomycetes</taxon>
        <taxon>Nakamurellales</taxon>
        <taxon>Nakamurellaceae</taxon>
        <taxon>Nakamurella</taxon>
    </lineage>
</organism>
<keyword evidence="2 6" id="KW-0889">Transcription antitermination</keyword>
<reference evidence="8" key="1">
    <citation type="journal article" date="2014" name="Int. J. Syst. Evol. Microbiol.">
        <title>Complete genome sequence of Corynebacterium casei LMG S-19264T (=DSM 44701T), isolated from a smear-ripened cheese.</title>
        <authorList>
            <consortium name="US DOE Joint Genome Institute (JGI-PGF)"/>
            <person name="Walter F."/>
            <person name="Albersmeier A."/>
            <person name="Kalinowski J."/>
            <person name="Ruckert C."/>
        </authorList>
    </citation>
    <scope>NUCLEOTIDE SEQUENCE</scope>
    <source>
        <strain evidence="8">CGMCC 4.7308</strain>
    </source>
</reference>
<gene>
    <name evidence="6 8" type="primary">nusB</name>
    <name evidence="8" type="ORF">GCM10011594_02380</name>
</gene>
<dbReference type="GO" id="GO:0005829">
    <property type="term" value="C:cytosol"/>
    <property type="evidence" value="ECO:0007669"/>
    <property type="project" value="TreeGrafter"/>
</dbReference>
<evidence type="ECO:0000256" key="5">
    <source>
        <dbReference type="ARBA" id="ARBA00023163"/>
    </source>
</evidence>
<dbReference type="Proteomes" id="UP000655208">
    <property type="component" value="Unassembled WGS sequence"/>
</dbReference>
<reference evidence="8" key="2">
    <citation type="submission" date="2020-09" db="EMBL/GenBank/DDBJ databases">
        <authorList>
            <person name="Sun Q."/>
            <person name="Zhou Y."/>
        </authorList>
    </citation>
    <scope>NUCLEOTIDE SEQUENCE</scope>
    <source>
        <strain evidence="8">CGMCC 4.7308</strain>
    </source>
</reference>
<dbReference type="GO" id="GO:0006353">
    <property type="term" value="P:DNA-templated transcription termination"/>
    <property type="evidence" value="ECO:0007669"/>
    <property type="project" value="UniProtKB-UniRule"/>
</dbReference>